<dbReference type="Pfam" id="PF14430">
    <property type="entry name" value="Imm1"/>
    <property type="match status" value="1"/>
</dbReference>
<dbReference type="EMBL" id="RBXX01000002">
    <property type="protein sequence ID" value="RKT86285.1"/>
    <property type="molecule type" value="Genomic_DNA"/>
</dbReference>
<evidence type="ECO:0000313" key="4">
    <source>
        <dbReference type="Proteomes" id="UP000270697"/>
    </source>
</evidence>
<evidence type="ECO:0000313" key="1">
    <source>
        <dbReference type="EMBL" id="RKT86285.1"/>
    </source>
</evidence>
<keyword evidence="4" id="KW-1185">Reference proteome</keyword>
<dbReference type="AlphaFoldDB" id="A0A1I4VG61"/>
<sequence length="144" mass="15530">MTLTMELDDQTPLDATDVRAALVAQRADARVIVHLKHDNGNELLVGFRGDRGVCLWQPDEGDGEVTTGGSNEEVMVYGWAGVPFPPGSEIDGDTVIDAAEEFATTGARPTCVTWTDYHGAMPLEGSTITPEELQALLRETDGER</sequence>
<evidence type="ECO:0000313" key="3">
    <source>
        <dbReference type="Proteomes" id="UP000199398"/>
    </source>
</evidence>
<protein>
    <submittedName>
        <fullName evidence="1 2">Immunity protein Imm1</fullName>
    </submittedName>
</protein>
<accession>A0A1I4VG61</accession>
<reference evidence="1 4" key="2">
    <citation type="submission" date="2018-10" db="EMBL/GenBank/DDBJ databases">
        <title>Sequencing the genomes of 1000 actinobacteria strains.</title>
        <authorList>
            <person name="Klenk H.-P."/>
        </authorList>
    </citation>
    <scope>NUCLEOTIDE SEQUENCE [LARGE SCALE GENOMIC DNA]</scope>
    <source>
        <strain evidence="1 4">DSM 45119</strain>
    </source>
</reference>
<name>A0A1I4VG61_9PSEU</name>
<gene>
    <name evidence="1" type="ORF">ATL45_4647</name>
    <name evidence="2" type="ORF">SAMN05421805_102181</name>
</gene>
<proteinExistence type="predicted"/>
<dbReference type="RefSeq" id="WP_170210318.1">
    <property type="nucleotide sequence ID" value="NZ_FOUP01000002.1"/>
</dbReference>
<evidence type="ECO:0000313" key="2">
    <source>
        <dbReference type="EMBL" id="SFN00073.1"/>
    </source>
</evidence>
<dbReference type="Proteomes" id="UP000270697">
    <property type="component" value="Unassembled WGS sequence"/>
</dbReference>
<dbReference type="EMBL" id="FOUP01000002">
    <property type="protein sequence ID" value="SFN00073.1"/>
    <property type="molecule type" value="Genomic_DNA"/>
</dbReference>
<dbReference type="InterPro" id="IPR025680">
    <property type="entry name" value="DddI"/>
</dbReference>
<dbReference type="Proteomes" id="UP000199398">
    <property type="component" value="Unassembled WGS sequence"/>
</dbReference>
<organism evidence="2 3">
    <name type="scientific">Saccharopolyspora antimicrobica</name>
    <dbReference type="NCBI Taxonomy" id="455193"/>
    <lineage>
        <taxon>Bacteria</taxon>
        <taxon>Bacillati</taxon>
        <taxon>Actinomycetota</taxon>
        <taxon>Actinomycetes</taxon>
        <taxon>Pseudonocardiales</taxon>
        <taxon>Pseudonocardiaceae</taxon>
        <taxon>Saccharopolyspora</taxon>
    </lineage>
</organism>
<reference evidence="2 3" key="1">
    <citation type="submission" date="2016-10" db="EMBL/GenBank/DDBJ databases">
        <authorList>
            <person name="de Groot N.N."/>
        </authorList>
    </citation>
    <scope>NUCLEOTIDE SEQUENCE [LARGE SCALE GENOMIC DNA]</scope>
    <source>
        <strain evidence="2 3">CPCC 201259</strain>
    </source>
</reference>